<keyword evidence="5" id="KW-0472">Membrane</keyword>
<protein>
    <submittedName>
        <fullName evidence="7">Glycosyltransferase</fullName>
    </submittedName>
</protein>
<evidence type="ECO:0000313" key="7">
    <source>
        <dbReference type="EMBL" id="TXR51697.1"/>
    </source>
</evidence>
<dbReference type="Pfam" id="PF13632">
    <property type="entry name" value="Glyco_trans_2_3"/>
    <property type="match status" value="1"/>
</dbReference>
<feature type="compositionally biased region" description="Basic and acidic residues" evidence="4">
    <location>
        <begin position="463"/>
        <end position="473"/>
    </location>
</feature>
<feature type="transmembrane region" description="Helical" evidence="5">
    <location>
        <begin position="391"/>
        <end position="413"/>
    </location>
</feature>
<evidence type="ECO:0000256" key="2">
    <source>
        <dbReference type="ARBA" id="ARBA00022676"/>
    </source>
</evidence>
<comment type="caution">
    <text evidence="7">The sequence shown here is derived from an EMBL/GenBank/DDBJ whole genome shotgun (WGS) entry which is preliminary data.</text>
</comment>
<evidence type="ECO:0000256" key="5">
    <source>
        <dbReference type="SAM" id="Phobius"/>
    </source>
</evidence>
<dbReference type="CDD" id="cd06423">
    <property type="entry name" value="CESA_like"/>
    <property type="match status" value="1"/>
</dbReference>
<comment type="similarity">
    <text evidence="1">Belongs to the glycosyltransferase 2 family.</text>
</comment>
<feature type="region of interest" description="Disordered" evidence="4">
    <location>
        <begin position="449"/>
        <end position="473"/>
    </location>
</feature>
<keyword evidence="5" id="KW-1133">Transmembrane helix</keyword>
<evidence type="ECO:0000256" key="1">
    <source>
        <dbReference type="ARBA" id="ARBA00006739"/>
    </source>
</evidence>
<dbReference type="SUPFAM" id="SSF53448">
    <property type="entry name" value="Nucleotide-diphospho-sugar transferases"/>
    <property type="match status" value="1"/>
</dbReference>
<keyword evidence="5" id="KW-0812">Transmembrane</keyword>
<proteinExistence type="inferred from homology"/>
<keyword evidence="3 7" id="KW-0808">Transferase</keyword>
<organism evidence="7 8">
    <name type="scientific">Quadrisphaera setariae</name>
    <dbReference type="NCBI Taxonomy" id="2593304"/>
    <lineage>
        <taxon>Bacteria</taxon>
        <taxon>Bacillati</taxon>
        <taxon>Actinomycetota</taxon>
        <taxon>Actinomycetes</taxon>
        <taxon>Kineosporiales</taxon>
        <taxon>Kineosporiaceae</taxon>
        <taxon>Quadrisphaera</taxon>
    </lineage>
</organism>
<gene>
    <name evidence="7" type="ORF">FMM08_21890</name>
</gene>
<dbReference type="Gene3D" id="3.90.550.10">
    <property type="entry name" value="Spore Coat Polysaccharide Biosynthesis Protein SpsA, Chain A"/>
    <property type="match status" value="1"/>
</dbReference>
<keyword evidence="8" id="KW-1185">Reference proteome</keyword>
<feature type="transmembrane region" description="Helical" evidence="5">
    <location>
        <begin position="310"/>
        <end position="343"/>
    </location>
</feature>
<sequence length="473" mass="51517">MPDTAVVVLVLLVLGVNASLWGALGVLRWCDERLQRPRPASAGPDGPDLADGPDLPLQRVRVGQVAVLMAAHDEELVIEHSLRALEALLPAGDVHVVSDWSTDRTAELARARGANVLETTTNVGKAEALALGIREFELASRYEAVLVLDADTQLDPRYLEEALPLLDDPRVAAVAGCAQTRWHPAELGWWGAALVAHRQRIYVLTQRLLKYGQTWRGLSATHIVPGFASIYRSRALERIDVSARGLVIEDFNMTFALHTQRLGRIAFTPAARAYTQDPSTFRDYVRQTQRWSLGLWQTVRRHRPRSGVFAAALWLVLAELVTSSLLFVLLPVGLVVLGGTGLLALLGWPPAVQLTAAVDVPLALSWVVVGVLLPDYVLSCAVALAERRPQYLWLGPAFWLLRVVDAAVALQALPRAFTTRSTGSWTSPTRRAVITLPETELFSVDTSRGVDAAAGADPAAPPARDRSTAEEAR</sequence>
<dbReference type="AlphaFoldDB" id="A0A5C8Z2B7"/>
<feature type="transmembrane region" description="Helical" evidence="5">
    <location>
        <begin position="6"/>
        <end position="27"/>
    </location>
</feature>
<keyword evidence="2" id="KW-0328">Glycosyltransferase</keyword>
<evidence type="ECO:0000313" key="8">
    <source>
        <dbReference type="Proteomes" id="UP000321234"/>
    </source>
</evidence>
<dbReference type="InterPro" id="IPR029044">
    <property type="entry name" value="Nucleotide-diphossugar_trans"/>
</dbReference>
<dbReference type="OrthoDB" id="2676521at2"/>
<name>A0A5C8Z2B7_9ACTN</name>
<evidence type="ECO:0000256" key="3">
    <source>
        <dbReference type="ARBA" id="ARBA00022679"/>
    </source>
</evidence>
<accession>A0A5C8Z2B7</accession>
<dbReference type="Proteomes" id="UP000321234">
    <property type="component" value="Unassembled WGS sequence"/>
</dbReference>
<feature type="domain" description="Glycosyltransferase 2-like" evidence="6">
    <location>
        <begin position="145"/>
        <end position="335"/>
    </location>
</feature>
<feature type="transmembrane region" description="Helical" evidence="5">
    <location>
        <begin position="363"/>
        <end position="384"/>
    </location>
</feature>
<evidence type="ECO:0000259" key="6">
    <source>
        <dbReference type="Pfam" id="PF13632"/>
    </source>
</evidence>
<feature type="compositionally biased region" description="Low complexity" evidence="4">
    <location>
        <begin position="449"/>
        <end position="458"/>
    </location>
</feature>
<dbReference type="EMBL" id="VKAC01000019">
    <property type="protein sequence ID" value="TXR51697.1"/>
    <property type="molecule type" value="Genomic_DNA"/>
</dbReference>
<reference evidence="7 8" key="1">
    <citation type="submission" date="2019-07" db="EMBL/GenBank/DDBJ databases">
        <title>Quadrisphaera sp. strain DD2A genome sequencing and assembly.</title>
        <authorList>
            <person name="Kim I."/>
        </authorList>
    </citation>
    <scope>NUCLEOTIDE SEQUENCE [LARGE SCALE GENOMIC DNA]</scope>
    <source>
        <strain evidence="7 8">DD2A</strain>
    </source>
</reference>
<dbReference type="InterPro" id="IPR001173">
    <property type="entry name" value="Glyco_trans_2-like"/>
</dbReference>
<dbReference type="GO" id="GO:0016757">
    <property type="term" value="F:glycosyltransferase activity"/>
    <property type="evidence" value="ECO:0007669"/>
    <property type="project" value="UniProtKB-KW"/>
</dbReference>
<dbReference type="PANTHER" id="PTHR43630:SF1">
    <property type="entry name" value="POLY-BETA-1,6-N-ACETYL-D-GLUCOSAMINE SYNTHASE"/>
    <property type="match status" value="1"/>
</dbReference>
<dbReference type="PANTHER" id="PTHR43630">
    <property type="entry name" value="POLY-BETA-1,6-N-ACETYL-D-GLUCOSAMINE SYNTHASE"/>
    <property type="match status" value="1"/>
</dbReference>
<evidence type="ECO:0000256" key="4">
    <source>
        <dbReference type="SAM" id="MobiDB-lite"/>
    </source>
</evidence>